<feature type="compositionally biased region" description="Basic residues" evidence="7">
    <location>
        <begin position="251"/>
        <end position="260"/>
    </location>
</feature>
<dbReference type="PROSITE" id="PS51192">
    <property type="entry name" value="HELICASE_ATP_BIND_1"/>
    <property type="match status" value="1"/>
</dbReference>
<dbReference type="PANTHER" id="PTHR24031">
    <property type="entry name" value="RNA HELICASE"/>
    <property type="match status" value="1"/>
</dbReference>
<feature type="compositionally biased region" description="Acidic residues" evidence="7">
    <location>
        <begin position="944"/>
        <end position="954"/>
    </location>
</feature>
<feature type="compositionally biased region" description="Basic and acidic residues" evidence="7">
    <location>
        <begin position="909"/>
        <end position="923"/>
    </location>
</feature>
<dbReference type="InterPro" id="IPR011545">
    <property type="entry name" value="DEAD/DEAH_box_helicase_dom"/>
</dbReference>
<dbReference type="Pfam" id="PF00271">
    <property type="entry name" value="Helicase_C"/>
    <property type="match status" value="1"/>
</dbReference>
<gene>
    <name evidence="10" type="ORF">JD844_004570</name>
</gene>
<dbReference type="SMART" id="SM00490">
    <property type="entry name" value="HELICc"/>
    <property type="match status" value="1"/>
</dbReference>
<feature type="region of interest" description="Disordered" evidence="7">
    <location>
        <begin position="223"/>
        <end position="337"/>
    </location>
</feature>
<dbReference type="EMBL" id="JAIPUX010005291">
    <property type="protein sequence ID" value="KAH0615387.1"/>
    <property type="molecule type" value="Genomic_DNA"/>
</dbReference>
<feature type="compositionally biased region" description="Basic and acidic residues" evidence="7">
    <location>
        <begin position="261"/>
        <end position="288"/>
    </location>
</feature>
<sequence>MEAEEAALLLINVAPEPEAKAEAEAEELQGGRGRRPPPRGKGRKPLKRTLRWAPEGASLKRRPAFPSPQISKPQKKPESPAKRAGQPLSPSKKPLDDGKDSCHVGSNRPFVKTSSLFRNNPEVPEIKRVSVQQVQEEVFTSDSFNQLGLHPHLVSTITSVLNISSLTSRPETGKTLAYVIPLVQSLQRLEPKIQRSDGPYALILVPTRELALQSFETVQKLLKSDGDADKARDFSRKAHSERGHSPEERRAKKSSKKRHSSDREQSEEPMPKKSHTSSEGHKSKDHHSSVSRARSLSVSRPPSSLTPGLSSVIPRSPPPRTALMERSIPTLQDPCMVSDSESEGEIRADIPTLVPQEPATHRDRGVLGTEADDSEHEAEADRVLKAHPDLVYDRVSRRYLMQVDPDTLHHMKGRLTEFLRVHPFTWIVPGVLMGGEKKKSEKARLRKGINVLIATPGRLVDHINSTQCVHFRHVQWLILDEADRILDLGFEKALTVILNAVNADSAKQQSVLLSATLTEGVSRLANISLQSPVCISVVGESQDLDTTEVKAATRKVMGDPAVREERYSFAVPEKLQQNVVVVPSKLRLVTLAAFILGKFKGNKMVVFFSSYEQVDFHHALFQKVLAGDLVAGVHERLQLPPSALAFVRLHGDMKQEERTAVFQDFLQSKTGILLCTDVAARGLDLPQVTWIVQYNPPASLAEYVHRIGRTARIGSHGNSLLILAPSEAEYVSFLASHKIKKLGGGCRLNGLQIRFGQTSPRLGQRVASNLIALYAYKRSLMEIDLDKFTVANETEGSPCVQPDGEKDREKPKKAHSECGCSLDGHRSKKASKCRYSSDRERSKDSSSKKSRPSVAESSKPKDPAPSGSQPSSPLISRPPRAGPSSLVPRSLPSWGVATVPMALQQESRVLLDSESERELREDLPVLTPQPSETTHWDCGNLVAEADDSAQEEMDPVLKSH</sequence>
<keyword evidence="4 6" id="KW-0067">ATP-binding</keyword>
<dbReference type="InterPro" id="IPR001650">
    <property type="entry name" value="Helicase_C-like"/>
</dbReference>
<dbReference type="EC" id="3.6.4.13" evidence="6"/>
<keyword evidence="5 6" id="KW-0694">RNA-binding</keyword>
<evidence type="ECO:0000313" key="10">
    <source>
        <dbReference type="EMBL" id="KAH0615387.1"/>
    </source>
</evidence>
<evidence type="ECO:0000256" key="1">
    <source>
        <dbReference type="ARBA" id="ARBA00022741"/>
    </source>
</evidence>
<comment type="caution">
    <text evidence="10">The sequence shown here is derived from an EMBL/GenBank/DDBJ whole genome shotgun (WGS) entry which is preliminary data.</text>
</comment>
<dbReference type="Pfam" id="PF00270">
    <property type="entry name" value="DEAD"/>
    <property type="match status" value="2"/>
</dbReference>
<evidence type="ECO:0000256" key="7">
    <source>
        <dbReference type="SAM" id="MobiDB-lite"/>
    </source>
</evidence>
<evidence type="ECO:0000256" key="2">
    <source>
        <dbReference type="ARBA" id="ARBA00022801"/>
    </source>
</evidence>
<accession>A0ABQ7SDH8</accession>
<dbReference type="InterPro" id="IPR014001">
    <property type="entry name" value="Helicase_ATP-bd"/>
</dbReference>
<feature type="region of interest" description="Disordered" evidence="7">
    <location>
        <begin position="907"/>
        <end position="960"/>
    </location>
</feature>
<comment type="function">
    <text evidence="6">RNA helicase.</text>
</comment>
<keyword evidence="2 6" id="KW-0378">Hydrolase</keyword>
<feature type="region of interest" description="Disordered" evidence="7">
    <location>
        <begin position="794"/>
        <end position="892"/>
    </location>
</feature>
<comment type="domain">
    <text evidence="6">The Q motif is unique to and characteristic of the DEAD box family of RNA helicases and controls ATP binding and hydrolysis.</text>
</comment>
<keyword evidence="11" id="KW-1185">Reference proteome</keyword>
<feature type="compositionally biased region" description="Basic and acidic residues" evidence="7">
    <location>
        <begin position="835"/>
        <end position="847"/>
    </location>
</feature>
<dbReference type="SMART" id="SM00487">
    <property type="entry name" value="DEXDc"/>
    <property type="match status" value="1"/>
</dbReference>
<dbReference type="Gene3D" id="3.40.50.300">
    <property type="entry name" value="P-loop containing nucleotide triphosphate hydrolases"/>
    <property type="match status" value="3"/>
</dbReference>
<evidence type="ECO:0000256" key="6">
    <source>
        <dbReference type="RuleBase" id="RU365068"/>
    </source>
</evidence>
<protein>
    <recommendedName>
        <fullName evidence="6">ATP-dependent RNA helicase</fullName>
        <ecNumber evidence="6">3.6.4.13</ecNumber>
    </recommendedName>
</protein>
<dbReference type="InterPro" id="IPR027417">
    <property type="entry name" value="P-loop_NTPase"/>
</dbReference>
<reference evidence="10 11" key="1">
    <citation type="journal article" date="2022" name="Gigascience">
        <title>A chromosome-level genome assembly and annotation of the desert horned lizard, Phrynosoma platyrhinos, provides insight into chromosomal rearrangements among reptiles.</title>
        <authorList>
            <person name="Koochekian N."/>
            <person name="Ascanio A."/>
            <person name="Farleigh K."/>
            <person name="Card D.C."/>
            <person name="Schield D.R."/>
            <person name="Castoe T.A."/>
            <person name="Jezkova T."/>
        </authorList>
    </citation>
    <scope>NUCLEOTIDE SEQUENCE [LARGE SCALE GENOMIC DNA]</scope>
    <source>
        <strain evidence="10">NK-2021</strain>
    </source>
</reference>
<evidence type="ECO:0000256" key="4">
    <source>
        <dbReference type="ARBA" id="ARBA00022840"/>
    </source>
</evidence>
<organism evidence="10 11">
    <name type="scientific">Phrynosoma platyrhinos</name>
    <name type="common">Desert horned lizard</name>
    <dbReference type="NCBI Taxonomy" id="52577"/>
    <lineage>
        <taxon>Eukaryota</taxon>
        <taxon>Metazoa</taxon>
        <taxon>Chordata</taxon>
        <taxon>Craniata</taxon>
        <taxon>Vertebrata</taxon>
        <taxon>Euteleostomi</taxon>
        <taxon>Lepidosauria</taxon>
        <taxon>Squamata</taxon>
        <taxon>Bifurcata</taxon>
        <taxon>Unidentata</taxon>
        <taxon>Episquamata</taxon>
        <taxon>Toxicofera</taxon>
        <taxon>Iguania</taxon>
        <taxon>Phrynosomatidae</taxon>
        <taxon>Phrynosomatinae</taxon>
        <taxon>Phrynosoma</taxon>
    </lineage>
</organism>
<feature type="domain" description="Helicase ATP-binding" evidence="8">
    <location>
        <begin position="172"/>
        <end position="535"/>
    </location>
</feature>
<comment type="similarity">
    <text evidence="6">Belongs to the DEAD box helicase family.</text>
</comment>
<feature type="compositionally biased region" description="Basic and acidic residues" evidence="7">
    <location>
        <begin position="803"/>
        <end position="816"/>
    </location>
</feature>
<keyword evidence="1 6" id="KW-0547">Nucleotide-binding</keyword>
<feature type="compositionally biased region" description="Low complexity" evidence="7">
    <location>
        <begin position="290"/>
        <end position="305"/>
    </location>
</feature>
<evidence type="ECO:0000259" key="8">
    <source>
        <dbReference type="PROSITE" id="PS51192"/>
    </source>
</evidence>
<evidence type="ECO:0000256" key="3">
    <source>
        <dbReference type="ARBA" id="ARBA00022806"/>
    </source>
</evidence>
<name>A0ABQ7SDH8_PHRPL</name>
<feature type="compositionally biased region" description="Basic and acidic residues" evidence="7">
    <location>
        <begin position="223"/>
        <end position="250"/>
    </location>
</feature>
<dbReference type="PROSITE" id="PS00039">
    <property type="entry name" value="DEAD_ATP_HELICASE"/>
    <property type="match status" value="1"/>
</dbReference>
<proteinExistence type="inferred from homology"/>
<feature type="compositionally biased region" description="Basic and acidic residues" evidence="7">
    <location>
        <begin position="93"/>
        <end position="102"/>
    </location>
</feature>
<feature type="compositionally biased region" description="Basic residues" evidence="7">
    <location>
        <begin position="32"/>
        <end position="50"/>
    </location>
</feature>
<comment type="catalytic activity">
    <reaction evidence="6">
        <text>ATP + H2O = ADP + phosphate + H(+)</text>
        <dbReference type="Rhea" id="RHEA:13065"/>
        <dbReference type="ChEBI" id="CHEBI:15377"/>
        <dbReference type="ChEBI" id="CHEBI:15378"/>
        <dbReference type="ChEBI" id="CHEBI:30616"/>
        <dbReference type="ChEBI" id="CHEBI:43474"/>
        <dbReference type="ChEBI" id="CHEBI:456216"/>
        <dbReference type="EC" id="3.6.4.13"/>
    </reaction>
</comment>
<evidence type="ECO:0000259" key="9">
    <source>
        <dbReference type="PROSITE" id="PS51194"/>
    </source>
</evidence>
<dbReference type="Proteomes" id="UP000826234">
    <property type="component" value="Unassembled WGS sequence"/>
</dbReference>
<dbReference type="PROSITE" id="PS51194">
    <property type="entry name" value="HELICASE_CTER"/>
    <property type="match status" value="1"/>
</dbReference>
<dbReference type="InterPro" id="IPR000629">
    <property type="entry name" value="RNA-helicase_DEAD-box_CS"/>
</dbReference>
<feature type="region of interest" description="Disordered" evidence="7">
    <location>
        <begin position="1"/>
        <end position="113"/>
    </location>
</feature>
<evidence type="ECO:0000256" key="5">
    <source>
        <dbReference type="ARBA" id="ARBA00022884"/>
    </source>
</evidence>
<evidence type="ECO:0000313" key="11">
    <source>
        <dbReference type="Proteomes" id="UP000826234"/>
    </source>
</evidence>
<keyword evidence="3 6" id="KW-0347">Helicase</keyword>
<feature type="domain" description="Helicase C-terminal" evidence="9">
    <location>
        <begin position="574"/>
        <end position="754"/>
    </location>
</feature>
<dbReference type="CDD" id="cd18787">
    <property type="entry name" value="SF2_C_DEAD"/>
    <property type="match status" value="1"/>
</dbReference>
<dbReference type="SUPFAM" id="SSF52540">
    <property type="entry name" value="P-loop containing nucleoside triphosphate hydrolases"/>
    <property type="match status" value="2"/>
</dbReference>